<dbReference type="EMBL" id="JAXLQG010000008">
    <property type="protein sequence ID" value="KAK5536907.1"/>
    <property type="molecule type" value="Genomic_DNA"/>
</dbReference>
<dbReference type="Proteomes" id="UP001345827">
    <property type="component" value="Unassembled WGS sequence"/>
</dbReference>
<proteinExistence type="predicted"/>
<gene>
    <name evidence="1" type="ORF">LTR25_005582</name>
</gene>
<organism evidence="1 2">
    <name type="scientific">Vermiconidia calcicola</name>
    <dbReference type="NCBI Taxonomy" id="1690605"/>
    <lineage>
        <taxon>Eukaryota</taxon>
        <taxon>Fungi</taxon>
        <taxon>Dikarya</taxon>
        <taxon>Ascomycota</taxon>
        <taxon>Pezizomycotina</taxon>
        <taxon>Dothideomycetes</taxon>
        <taxon>Dothideomycetidae</taxon>
        <taxon>Mycosphaerellales</taxon>
        <taxon>Extremaceae</taxon>
        <taxon>Vermiconidia</taxon>
    </lineage>
</organism>
<dbReference type="AlphaFoldDB" id="A0AAV9Q7L5"/>
<sequence>MSQGVILNRVKSDDPKWMKLYIISPPVLRDFLTISILSSPVESTISSKVTMLWKSLLVGLALWATALAYLASEDDSGVPTSETGYDNATFGALDSAANTVTVKVGCHGKNELCTPFLKVLDTSIPDPERYCTREALGALAIWRMFCQHSKFYSFCDNRAPSIERCCSKWVDKDDPKWKDYPPRMERKNGKWVPTEKGDKRKIIRTKSEEYDDLVGGYFSGCGYWRPRDPGEFTWVINHLGDYGMKDADKNGKIIGEEKWNAEEGGK</sequence>
<evidence type="ECO:0000313" key="1">
    <source>
        <dbReference type="EMBL" id="KAK5536907.1"/>
    </source>
</evidence>
<reference evidence="1 2" key="1">
    <citation type="submission" date="2023-06" db="EMBL/GenBank/DDBJ databases">
        <title>Black Yeasts Isolated from many extreme environments.</title>
        <authorList>
            <person name="Coleine C."/>
            <person name="Stajich J.E."/>
            <person name="Selbmann L."/>
        </authorList>
    </citation>
    <scope>NUCLEOTIDE SEQUENCE [LARGE SCALE GENOMIC DNA]</scope>
    <source>
        <strain evidence="1 2">CCFEE 5887</strain>
    </source>
</reference>
<name>A0AAV9Q7L5_9PEZI</name>
<evidence type="ECO:0000313" key="2">
    <source>
        <dbReference type="Proteomes" id="UP001345827"/>
    </source>
</evidence>
<keyword evidence="2" id="KW-1185">Reference proteome</keyword>
<accession>A0AAV9Q7L5</accession>
<comment type="caution">
    <text evidence="1">The sequence shown here is derived from an EMBL/GenBank/DDBJ whole genome shotgun (WGS) entry which is preliminary data.</text>
</comment>
<protein>
    <submittedName>
        <fullName evidence="1">Uncharacterized protein</fullName>
    </submittedName>
</protein>